<dbReference type="Pfam" id="PF06271">
    <property type="entry name" value="RDD"/>
    <property type="match status" value="1"/>
</dbReference>
<evidence type="ECO:0000256" key="6">
    <source>
        <dbReference type="SAM" id="MobiDB-lite"/>
    </source>
</evidence>
<evidence type="ECO:0000259" key="8">
    <source>
        <dbReference type="Pfam" id="PF06271"/>
    </source>
</evidence>
<comment type="subcellular location">
    <subcellularLocation>
        <location evidence="1">Cell membrane</location>
        <topology evidence="1">Multi-pass membrane protein</topology>
    </subcellularLocation>
</comment>
<dbReference type="InterPro" id="IPR010432">
    <property type="entry name" value="RDD"/>
</dbReference>
<comment type="caution">
    <text evidence="9">The sequence shown here is derived from an EMBL/GenBank/DDBJ whole genome shotgun (WGS) entry which is preliminary data.</text>
</comment>
<feature type="transmembrane region" description="Helical" evidence="7">
    <location>
        <begin position="17"/>
        <end position="35"/>
    </location>
</feature>
<feature type="domain" description="RDD" evidence="8">
    <location>
        <begin position="10"/>
        <end position="166"/>
    </location>
</feature>
<feature type="transmembrane region" description="Helical" evidence="7">
    <location>
        <begin position="47"/>
        <end position="64"/>
    </location>
</feature>
<feature type="transmembrane region" description="Helical" evidence="7">
    <location>
        <begin position="131"/>
        <end position="154"/>
    </location>
</feature>
<evidence type="ECO:0000313" key="9">
    <source>
        <dbReference type="EMBL" id="MDR9894115.1"/>
    </source>
</evidence>
<dbReference type="Proteomes" id="UP000667802">
    <property type="component" value="Unassembled WGS sequence"/>
</dbReference>
<name>A0AAP5I3Q6_9CYAN</name>
<evidence type="ECO:0000256" key="3">
    <source>
        <dbReference type="ARBA" id="ARBA00022692"/>
    </source>
</evidence>
<keyword evidence="5 7" id="KW-0472">Membrane</keyword>
<evidence type="ECO:0000256" key="4">
    <source>
        <dbReference type="ARBA" id="ARBA00022989"/>
    </source>
</evidence>
<evidence type="ECO:0000313" key="10">
    <source>
        <dbReference type="Proteomes" id="UP000667802"/>
    </source>
</evidence>
<organism evidence="9 10">
    <name type="scientific">Aetokthonos hydrillicola Thurmond2011</name>
    <dbReference type="NCBI Taxonomy" id="2712845"/>
    <lineage>
        <taxon>Bacteria</taxon>
        <taxon>Bacillati</taxon>
        <taxon>Cyanobacteriota</taxon>
        <taxon>Cyanophyceae</taxon>
        <taxon>Nostocales</taxon>
        <taxon>Hapalosiphonaceae</taxon>
        <taxon>Aetokthonos</taxon>
    </lineage>
</organism>
<dbReference type="InterPro" id="IPR051791">
    <property type="entry name" value="Pra-immunoreactive"/>
</dbReference>
<accession>A0AAP5I3Q6</accession>
<evidence type="ECO:0000256" key="5">
    <source>
        <dbReference type="ARBA" id="ARBA00023136"/>
    </source>
</evidence>
<gene>
    <name evidence="9" type="ORF">G7B40_005955</name>
</gene>
<evidence type="ECO:0000256" key="7">
    <source>
        <dbReference type="SAM" id="Phobius"/>
    </source>
</evidence>
<dbReference type="EMBL" id="JAALHA020000002">
    <property type="protein sequence ID" value="MDR9894115.1"/>
    <property type="molecule type" value="Genomic_DNA"/>
</dbReference>
<evidence type="ECO:0000256" key="1">
    <source>
        <dbReference type="ARBA" id="ARBA00004651"/>
    </source>
</evidence>
<evidence type="ECO:0000256" key="2">
    <source>
        <dbReference type="ARBA" id="ARBA00022475"/>
    </source>
</evidence>
<feature type="transmembrane region" description="Helical" evidence="7">
    <location>
        <begin position="100"/>
        <end position="119"/>
    </location>
</feature>
<sequence>MVTTAKSTKYANFFKRFVAILIDGIVLIIFDFVAFGRPNETVNSQAAVVYNILIIICNWLYFAIMESSRLQSTLGKSLLGITVTNTHGNRISFGQATARYFAKVLWFLIFIVGVLIAVIGQSTGGEGSPYLIVGGLLIIISFLTLIVGYIMALFTPEKQALHDIIARCLVIDEKGPSATIPSKPLIVVAVLAVLLGRGILPQIIPQRISENSPLGISTEISSPSPTTSPESTSSPAPGVGVGSIPPQVLSRLQGLTLNNIQITNIATPRTYKICGAPLQLLAPNNNEQLNLDWKLDWTHGGSAYVARLKMQGSSGKMRTLYPNGQGGLNTVDETMQLYTSARGLVLLGFNPIDVDTQQSSQTYSPDNLIIRQELDSSTTIINCDDNRNSSSVIFTPFGNTQ</sequence>
<dbReference type="PANTHER" id="PTHR36115">
    <property type="entry name" value="PROLINE-RICH ANTIGEN HOMOLOG-RELATED"/>
    <property type="match status" value="1"/>
</dbReference>
<feature type="compositionally biased region" description="Low complexity" evidence="6">
    <location>
        <begin position="216"/>
        <end position="235"/>
    </location>
</feature>
<reference evidence="10" key="1">
    <citation type="journal article" date="2021" name="Science">
        <title>Hunting the eagle killer: A cyanobacterial neurotoxin causes vacuolar myelinopathy.</title>
        <authorList>
            <person name="Breinlinger S."/>
            <person name="Phillips T.J."/>
            <person name="Haram B.N."/>
            <person name="Mares J."/>
            <person name="Martinez Yerena J.A."/>
            <person name="Hrouzek P."/>
            <person name="Sobotka R."/>
            <person name="Henderson W.M."/>
            <person name="Schmieder P."/>
            <person name="Williams S.M."/>
            <person name="Lauderdale J.D."/>
            <person name="Wilde H.D."/>
            <person name="Gerrin W."/>
            <person name="Kust A."/>
            <person name="Washington J.W."/>
            <person name="Wagner C."/>
            <person name="Geier B."/>
            <person name="Liebeke M."/>
            <person name="Enke H."/>
            <person name="Niedermeyer T.H.J."/>
            <person name="Wilde S.B."/>
        </authorList>
    </citation>
    <scope>NUCLEOTIDE SEQUENCE [LARGE SCALE GENOMIC DNA]</scope>
    <source>
        <strain evidence="10">Thurmond2011</strain>
    </source>
</reference>
<keyword evidence="4 7" id="KW-1133">Transmembrane helix</keyword>
<keyword evidence="2" id="KW-1003">Cell membrane</keyword>
<feature type="region of interest" description="Disordered" evidence="6">
    <location>
        <begin position="215"/>
        <end position="240"/>
    </location>
</feature>
<dbReference type="GO" id="GO:0005886">
    <property type="term" value="C:plasma membrane"/>
    <property type="evidence" value="ECO:0007669"/>
    <property type="project" value="UniProtKB-SubCell"/>
</dbReference>
<protein>
    <submittedName>
        <fullName evidence="9">RDD family protein</fullName>
    </submittedName>
</protein>
<keyword evidence="10" id="KW-1185">Reference proteome</keyword>
<proteinExistence type="predicted"/>
<dbReference type="PANTHER" id="PTHR36115:SF4">
    <property type="entry name" value="MEMBRANE PROTEIN"/>
    <property type="match status" value="1"/>
</dbReference>
<dbReference type="AlphaFoldDB" id="A0AAP5I3Q6"/>
<dbReference type="RefSeq" id="WP_208353156.1">
    <property type="nucleotide sequence ID" value="NZ_JAALHA020000002.1"/>
</dbReference>
<keyword evidence="3 7" id="KW-0812">Transmembrane</keyword>